<evidence type="ECO:0000313" key="2">
    <source>
        <dbReference type="Proteomes" id="UP000053732"/>
    </source>
</evidence>
<protein>
    <submittedName>
        <fullName evidence="1">Str. FM013</fullName>
    </submittedName>
</protein>
<organism evidence="1 2">
    <name type="scientific">Penicillium camemberti (strain FM 013)</name>
    <dbReference type="NCBI Taxonomy" id="1429867"/>
    <lineage>
        <taxon>Eukaryota</taxon>
        <taxon>Fungi</taxon>
        <taxon>Dikarya</taxon>
        <taxon>Ascomycota</taxon>
        <taxon>Pezizomycotina</taxon>
        <taxon>Eurotiomycetes</taxon>
        <taxon>Eurotiomycetidae</taxon>
        <taxon>Eurotiales</taxon>
        <taxon>Aspergillaceae</taxon>
        <taxon>Penicillium</taxon>
    </lineage>
</organism>
<proteinExistence type="predicted"/>
<reference evidence="1 2" key="1">
    <citation type="journal article" date="2014" name="Nat. Commun.">
        <title>Multiple recent horizontal transfers of a large genomic region in cheese making fungi.</title>
        <authorList>
            <person name="Cheeseman K."/>
            <person name="Ropars J."/>
            <person name="Renault P."/>
            <person name="Dupont J."/>
            <person name="Gouzy J."/>
            <person name="Branca A."/>
            <person name="Abraham A.L."/>
            <person name="Ceppi M."/>
            <person name="Conseiller E."/>
            <person name="Debuchy R."/>
            <person name="Malagnac F."/>
            <person name="Goarin A."/>
            <person name="Silar P."/>
            <person name="Lacoste S."/>
            <person name="Sallet E."/>
            <person name="Bensimon A."/>
            <person name="Giraud T."/>
            <person name="Brygoo Y."/>
        </authorList>
    </citation>
    <scope>NUCLEOTIDE SEQUENCE [LARGE SCALE GENOMIC DNA]</scope>
    <source>
        <strain evidence="2">FM 013</strain>
    </source>
</reference>
<sequence length="119" mass="13588">MTYRVKLAMVQMLLSLPGDQGCWNGRVGGAYETRCGGRCFPKYAVTVDLNSTVNEPEIEILQIQIRMKRSWLEKTSIPDRARSIGSLREIYLQENGPYPSLNSWEMHVDGHELMLRSPT</sequence>
<gene>
    <name evidence="1" type="ORF">PCAMFM013_S010g000287</name>
</gene>
<dbReference type="Proteomes" id="UP000053732">
    <property type="component" value="Unassembled WGS sequence"/>
</dbReference>
<keyword evidence="2" id="KW-1185">Reference proteome</keyword>
<dbReference type="EMBL" id="HG793143">
    <property type="protein sequence ID" value="CRL23849.1"/>
    <property type="molecule type" value="Genomic_DNA"/>
</dbReference>
<dbReference type="AlphaFoldDB" id="A0A0G4PC53"/>
<name>A0A0G4PC53_PENC3</name>
<accession>A0A0G4PC53</accession>
<evidence type="ECO:0000313" key="1">
    <source>
        <dbReference type="EMBL" id="CRL23849.1"/>
    </source>
</evidence>